<protein>
    <recommendedName>
        <fullName evidence="1">N-acetyltransferase domain-containing protein</fullName>
    </recommendedName>
</protein>
<evidence type="ECO:0000313" key="3">
    <source>
        <dbReference type="Proteomes" id="UP000030669"/>
    </source>
</evidence>
<reference evidence="2 3" key="1">
    <citation type="journal article" date="2012" name="Science">
        <title>The Paleozoic origin of enzymatic lignin decomposition reconstructed from 31 fungal genomes.</title>
        <authorList>
            <person name="Floudas D."/>
            <person name="Binder M."/>
            <person name="Riley R."/>
            <person name="Barry K."/>
            <person name="Blanchette R.A."/>
            <person name="Henrissat B."/>
            <person name="Martinez A.T."/>
            <person name="Otillar R."/>
            <person name="Spatafora J.W."/>
            <person name="Yadav J.S."/>
            <person name="Aerts A."/>
            <person name="Benoit I."/>
            <person name="Boyd A."/>
            <person name="Carlson A."/>
            <person name="Copeland A."/>
            <person name="Coutinho P.M."/>
            <person name="de Vries R.P."/>
            <person name="Ferreira P."/>
            <person name="Findley K."/>
            <person name="Foster B."/>
            <person name="Gaskell J."/>
            <person name="Glotzer D."/>
            <person name="Gorecki P."/>
            <person name="Heitman J."/>
            <person name="Hesse C."/>
            <person name="Hori C."/>
            <person name="Igarashi K."/>
            <person name="Jurgens J.A."/>
            <person name="Kallen N."/>
            <person name="Kersten P."/>
            <person name="Kohler A."/>
            <person name="Kuees U."/>
            <person name="Kumar T.K.A."/>
            <person name="Kuo A."/>
            <person name="LaButti K."/>
            <person name="Larrondo L.F."/>
            <person name="Lindquist E."/>
            <person name="Ling A."/>
            <person name="Lombard V."/>
            <person name="Lucas S."/>
            <person name="Lundell T."/>
            <person name="Martin R."/>
            <person name="McLaughlin D.J."/>
            <person name="Morgenstern I."/>
            <person name="Morin E."/>
            <person name="Murat C."/>
            <person name="Nagy L.G."/>
            <person name="Nolan M."/>
            <person name="Ohm R.A."/>
            <person name="Patyshakuliyeva A."/>
            <person name="Rokas A."/>
            <person name="Ruiz-Duenas F.J."/>
            <person name="Sabat G."/>
            <person name="Salamov A."/>
            <person name="Samejima M."/>
            <person name="Schmutz J."/>
            <person name="Slot J.C."/>
            <person name="St John F."/>
            <person name="Stenlid J."/>
            <person name="Sun H."/>
            <person name="Sun S."/>
            <person name="Syed K."/>
            <person name="Tsang A."/>
            <person name="Wiebenga A."/>
            <person name="Young D."/>
            <person name="Pisabarro A."/>
            <person name="Eastwood D.C."/>
            <person name="Martin F."/>
            <person name="Cullen D."/>
            <person name="Grigoriev I.V."/>
            <person name="Hibbett D.S."/>
        </authorList>
    </citation>
    <scope>NUCLEOTIDE SEQUENCE [LARGE SCALE GENOMIC DNA]</scope>
    <source>
        <strain evidence="2 3">ATCC 11539</strain>
    </source>
</reference>
<dbReference type="InterPro" id="IPR000182">
    <property type="entry name" value="GNAT_dom"/>
</dbReference>
<keyword evidence="3" id="KW-1185">Reference proteome</keyword>
<dbReference type="KEGG" id="gtr:GLOTRDRAFT_46421"/>
<name>S7RJ58_GLOTA</name>
<dbReference type="AlphaFoldDB" id="S7RJ58"/>
<dbReference type="Pfam" id="PF00583">
    <property type="entry name" value="Acetyltransf_1"/>
    <property type="match status" value="1"/>
</dbReference>
<dbReference type="GO" id="GO:0016747">
    <property type="term" value="F:acyltransferase activity, transferring groups other than amino-acyl groups"/>
    <property type="evidence" value="ECO:0007669"/>
    <property type="project" value="InterPro"/>
</dbReference>
<evidence type="ECO:0000259" key="1">
    <source>
        <dbReference type="Pfam" id="PF00583"/>
    </source>
</evidence>
<dbReference type="RefSeq" id="XP_007868671.1">
    <property type="nucleotide sequence ID" value="XM_007870480.1"/>
</dbReference>
<gene>
    <name evidence="2" type="ORF">GLOTRDRAFT_46421</name>
</gene>
<dbReference type="OMA" id="NVCWITQ"/>
<organism evidence="2 3">
    <name type="scientific">Gloeophyllum trabeum (strain ATCC 11539 / FP-39264 / Madison 617)</name>
    <name type="common">Brown rot fungus</name>
    <dbReference type="NCBI Taxonomy" id="670483"/>
    <lineage>
        <taxon>Eukaryota</taxon>
        <taxon>Fungi</taxon>
        <taxon>Dikarya</taxon>
        <taxon>Basidiomycota</taxon>
        <taxon>Agaricomycotina</taxon>
        <taxon>Agaricomycetes</taxon>
        <taxon>Gloeophyllales</taxon>
        <taxon>Gloeophyllaceae</taxon>
        <taxon>Gloeophyllum</taxon>
    </lineage>
</organism>
<dbReference type="OrthoDB" id="2019666at2759"/>
<dbReference type="EMBL" id="KB469307">
    <property type="protein sequence ID" value="EPQ52659.1"/>
    <property type="molecule type" value="Genomic_DNA"/>
</dbReference>
<dbReference type="GeneID" id="19306432"/>
<feature type="domain" description="N-acetyltransferase" evidence="1">
    <location>
        <begin position="60"/>
        <end position="122"/>
    </location>
</feature>
<accession>S7RJ58</accession>
<dbReference type="Proteomes" id="UP000030669">
    <property type="component" value="Unassembled WGS sequence"/>
</dbReference>
<dbReference type="InterPro" id="IPR016181">
    <property type="entry name" value="Acyl_CoA_acyltransferase"/>
</dbReference>
<evidence type="ECO:0000313" key="2">
    <source>
        <dbReference type="EMBL" id="EPQ52659.1"/>
    </source>
</evidence>
<dbReference type="CDD" id="cd04301">
    <property type="entry name" value="NAT_SF"/>
    <property type="match status" value="1"/>
</dbReference>
<sequence length="242" mass="26786">MVIYYRTVLASEISADELKECADLFSSHYGVWGEGATTVSPFLKPQARVKMTTHKLASECFGESSRTVISTCKIDDALVGHAIAVVWDYDGGRTGWIAQLVVHESFRRRWIATSLLQALKEHPLFKTINVIGLVSSHPASCNALVKYANIRIEDIDLDFIRANAERVLRSTPIGYLKASLVGGLFGTSGDMDAVSCLFTKYFVDHREPREVLQSYKNAGRWPLGDLPPGHEFLVLVPVVSSL</sequence>
<dbReference type="Gene3D" id="3.40.630.30">
    <property type="match status" value="1"/>
</dbReference>
<dbReference type="HOGENOM" id="CLU_056576_0_0_1"/>
<proteinExistence type="predicted"/>
<dbReference type="SUPFAM" id="SSF55729">
    <property type="entry name" value="Acyl-CoA N-acyltransferases (Nat)"/>
    <property type="match status" value="1"/>
</dbReference>
<dbReference type="eggNOG" id="ENOG502S4C5">
    <property type="taxonomic scope" value="Eukaryota"/>
</dbReference>